<evidence type="ECO:0000259" key="3">
    <source>
        <dbReference type="Pfam" id="PF01370"/>
    </source>
</evidence>
<dbReference type="PANTHER" id="PTHR14097">
    <property type="entry name" value="OXIDOREDUCTASE HTATIP2"/>
    <property type="match status" value="1"/>
</dbReference>
<proteinExistence type="predicted"/>
<dbReference type="Gene3D" id="3.40.50.720">
    <property type="entry name" value="NAD(P)-binding Rossmann-like Domain"/>
    <property type="match status" value="1"/>
</dbReference>
<dbReference type="InterPro" id="IPR001509">
    <property type="entry name" value="Epimerase_deHydtase"/>
</dbReference>
<dbReference type="SUPFAM" id="SSF51735">
    <property type="entry name" value="NAD(P)-binding Rossmann-fold domains"/>
    <property type="match status" value="1"/>
</dbReference>
<name>A0A845ABE4_9SPHN</name>
<dbReference type="Proteomes" id="UP000460561">
    <property type="component" value="Unassembled WGS sequence"/>
</dbReference>
<protein>
    <submittedName>
        <fullName evidence="4">NAD-dependent epimerase/dehydratase family protein</fullName>
    </submittedName>
</protein>
<evidence type="ECO:0000313" key="5">
    <source>
        <dbReference type="Proteomes" id="UP000460561"/>
    </source>
</evidence>
<dbReference type="InterPro" id="IPR036291">
    <property type="entry name" value="NAD(P)-bd_dom_sf"/>
</dbReference>
<reference evidence="4 5" key="1">
    <citation type="submission" date="2019-12" db="EMBL/GenBank/DDBJ databases">
        <title>Genomic-based taxomic classification of the family Erythrobacteraceae.</title>
        <authorList>
            <person name="Xu L."/>
        </authorList>
    </citation>
    <scope>NUCLEOTIDE SEQUENCE [LARGE SCALE GENOMIC DNA]</scope>
    <source>
        <strain evidence="4 5">DSM 18604</strain>
    </source>
</reference>
<sequence>MSDRPRVLLVGATGLIGMHVIRSLEGRQKWDLIALSRRESSLPKGVRMEMRIAQTGQWPQLIDRIMPDSVICALGTTWAKAGKDEAAFRAVDQGLVLAVADAARKTQARQFVLISSVDADAAAKSFYLRVKGEVEQALHGKGFARLDIIRPGLLRGERGAERRLMERLGIALSPLTDMVLHGDARRYRSISGDMVARAALQLTMEKAAGRFVHQHDDIIRHARQLAQKEC</sequence>
<organism evidence="4 5">
    <name type="scientific">Altericroceibacterium indicum</name>
    <dbReference type="NCBI Taxonomy" id="374177"/>
    <lineage>
        <taxon>Bacteria</taxon>
        <taxon>Pseudomonadati</taxon>
        <taxon>Pseudomonadota</taxon>
        <taxon>Alphaproteobacteria</taxon>
        <taxon>Sphingomonadales</taxon>
        <taxon>Erythrobacteraceae</taxon>
        <taxon>Altericroceibacterium</taxon>
    </lineage>
</organism>
<dbReference type="OrthoDB" id="9798632at2"/>
<dbReference type="EMBL" id="WTYQ01000002">
    <property type="protein sequence ID" value="MXP25866.1"/>
    <property type="molecule type" value="Genomic_DNA"/>
</dbReference>
<evidence type="ECO:0000313" key="4">
    <source>
        <dbReference type="EMBL" id="MXP25866.1"/>
    </source>
</evidence>
<dbReference type="GO" id="GO:0016020">
    <property type="term" value="C:membrane"/>
    <property type="evidence" value="ECO:0007669"/>
    <property type="project" value="UniProtKB-SubCell"/>
</dbReference>
<feature type="domain" description="NAD-dependent epimerase/dehydratase" evidence="3">
    <location>
        <begin position="7"/>
        <end position="117"/>
    </location>
</feature>
<evidence type="ECO:0000256" key="2">
    <source>
        <dbReference type="ARBA" id="ARBA00023136"/>
    </source>
</evidence>
<keyword evidence="5" id="KW-1185">Reference proteome</keyword>
<gene>
    <name evidence="4" type="ORF">GRI39_07400</name>
</gene>
<dbReference type="AlphaFoldDB" id="A0A845ABE4"/>
<dbReference type="PANTHER" id="PTHR14097:SF7">
    <property type="entry name" value="OXIDOREDUCTASE HTATIP2"/>
    <property type="match status" value="1"/>
</dbReference>
<dbReference type="RefSeq" id="WP_160739040.1">
    <property type="nucleotide sequence ID" value="NZ_WTYQ01000002.1"/>
</dbReference>
<keyword evidence="2" id="KW-0472">Membrane</keyword>
<accession>A0A845ABE4</accession>
<comment type="subcellular location">
    <subcellularLocation>
        <location evidence="1">Membrane</location>
    </subcellularLocation>
</comment>
<dbReference type="Pfam" id="PF01370">
    <property type="entry name" value="Epimerase"/>
    <property type="match status" value="1"/>
</dbReference>
<comment type="caution">
    <text evidence="4">The sequence shown here is derived from an EMBL/GenBank/DDBJ whole genome shotgun (WGS) entry which is preliminary data.</text>
</comment>
<evidence type="ECO:0000256" key="1">
    <source>
        <dbReference type="ARBA" id="ARBA00004370"/>
    </source>
</evidence>